<reference evidence="1 2" key="1">
    <citation type="submission" date="2023-06" db="EMBL/GenBank/DDBJ databases">
        <title>Black Yeasts Isolated from many extreme environments.</title>
        <authorList>
            <person name="Coleine C."/>
            <person name="Stajich J.E."/>
            <person name="Selbmann L."/>
        </authorList>
    </citation>
    <scope>NUCLEOTIDE SEQUENCE [LARGE SCALE GENOMIC DNA]</scope>
    <source>
        <strain evidence="1 2">CCFEE 5887</strain>
    </source>
</reference>
<keyword evidence="2" id="KW-1185">Reference proteome</keyword>
<accession>A0AAV9QCA3</accession>
<dbReference type="AlphaFoldDB" id="A0AAV9QCA3"/>
<dbReference type="Proteomes" id="UP001345827">
    <property type="component" value="Unassembled WGS sequence"/>
</dbReference>
<comment type="caution">
    <text evidence="1">The sequence shown here is derived from an EMBL/GenBank/DDBJ whole genome shotgun (WGS) entry which is preliminary data.</text>
</comment>
<dbReference type="EMBL" id="JAXLQG010000005">
    <property type="protein sequence ID" value="KAK5540229.1"/>
    <property type="molecule type" value="Genomic_DNA"/>
</dbReference>
<sequence>MAISAAIPASGIENYLVSTEIKVDTGATWVFRLGGIIQVNGTRYGLTVGHPFAKTQSRNQHKNDDAHNMLEYHDSSDSEGSDLEESLFKPNHASFFNASVPVRGKAHTLFNNVGPSYSPSPPSSVSSPIERSPVSMDVQTTSQFITIGYLAALSGTHPDTGSSSSYDWALIELRQQDSALSNSYYESVSGHSINIQEIWQEFIPPMTEVLVLATPTHHLKGVIGQSNVSLEVDGWNIAATQIVIDSPLGMLLALSQVIRLLADIKYFVQLVATQDVG</sequence>
<evidence type="ECO:0000313" key="1">
    <source>
        <dbReference type="EMBL" id="KAK5540229.1"/>
    </source>
</evidence>
<proteinExistence type="predicted"/>
<organism evidence="1 2">
    <name type="scientific">Vermiconidia calcicola</name>
    <dbReference type="NCBI Taxonomy" id="1690605"/>
    <lineage>
        <taxon>Eukaryota</taxon>
        <taxon>Fungi</taxon>
        <taxon>Dikarya</taxon>
        <taxon>Ascomycota</taxon>
        <taxon>Pezizomycotina</taxon>
        <taxon>Dothideomycetes</taxon>
        <taxon>Dothideomycetidae</taxon>
        <taxon>Mycosphaerellales</taxon>
        <taxon>Extremaceae</taxon>
        <taxon>Vermiconidia</taxon>
    </lineage>
</organism>
<gene>
    <name evidence="1" type="ORF">LTR25_003935</name>
</gene>
<evidence type="ECO:0000313" key="2">
    <source>
        <dbReference type="Proteomes" id="UP001345827"/>
    </source>
</evidence>
<name>A0AAV9QCA3_9PEZI</name>
<protein>
    <submittedName>
        <fullName evidence="1">Uncharacterized protein</fullName>
    </submittedName>
</protein>